<comment type="caution">
    <text evidence="14">The sequence shown here is derived from an EMBL/GenBank/DDBJ whole genome shotgun (WGS) entry which is preliminary data.</text>
</comment>
<dbReference type="InterPro" id="IPR013766">
    <property type="entry name" value="Thioredoxin_domain"/>
</dbReference>
<accession>A0A952KE86</accession>
<dbReference type="GO" id="GO:0034599">
    <property type="term" value="P:cellular response to oxidative stress"/>
    <property type="evidence" value="ECO:0007669"/>
    <property type="project" value="TreeGrafter"/>
</dbReference>
<evidence type="ECO:0000256" key="4">
    <source>
        <dbReference type="ARBA" id="ARBA00022559"/>
    </source>
</evidence>
<dbReference type="CDD" id="cd03017">
    <property type="entry name" value="PRX_BCP"/>
    <property type="match status" value="1"/>
</dbReference>
<dbReference type="PANTHER" id="PTHR42801">
    <property type="entry name" value="THIOREDOXIN-DEPENDENT PEROXIDE REDUCTASE"/>
    <property type="match status" value="1"/>
</dbReference>
<dbReference type="AlphaFoldDB" id="A0A952KE86"/>
<dbReference type="InterPro" id="IPR050924">
    <property type="entry name" value="Peroxiredoxin_BCP/PrxQ"/>
</dbReference>
<dbReference type="FunFam" id="3.40.30.10:FF:000007">
    <property type="entry name" value="Thioredoxin-dependent thiol peroxidase"/>
    <property type="match status" value="1"/>
</dbReference>
<evidence type="ECO:0000256" key="2">
    <source>
        <dbReference type="ARBA" id="ARBA00011245"/>
    </source>
</evidence>
<sequence length="156" mass="16629">MSVEIGKPAPDFTLPKAGGGTVTLSALRGRKVIVYFYPKADTSGCTKEACGFNDALPEFEGVDAAIIGISKDPVPALNKFAAKYGLTFTLASAKDDDTVERYGAWVEKSMYGRKYMGIDRSTVLVDEQGIVRGLWRGVRVPGHIEAVLAAAQAKAA</sequence>
<organism evidence="14 15">
    <name type="scientific">Inquilinus limosus</name>
    <dbReference type="NCBI Taxonomy" id="171674"/>
    <lineage>
        <taxon>Bacteria</taxon>
        <taxon>Pseudomonadati</taxon>
        <taxon>Pseudomonadota</taxon>
        <taxon>Alphaproteobacteria</taxon>
        <taxon>Rhodospirillales</taxon>
        <taxon>Rhodospirillaceae</taxon>
        <taxon>Inquilinus</taxon>
    </lineage>
</organism>
<dbReference type="SUPFAM" id="SSF52833">
    <property type="entry name" value="Thioredoxin-like"/>
    <property type="match status" value="1"/>
</dbReference>
<evidence type="ECO:0000259" key="13">
    <source>
        <dbReference type="PROSITE" id="PS51352"/>
    </source>
</evidence>
<reference evidence="14" key="1">
    <citation type="submission" date="2020-06" db="EMBL/GenBank/DDBJ databases">
        <title>Stable isotope informed genome-resolved metagenomics uncovers potential trophic interactions in rhizosphere soil.</title>
        <authorList>
            <person name="Starr E.P."/>
            <person name="Shi S."/>
            <person name="Blazewicz S.J."/>
            <person name="Koch B.J."/>
            <person name="Probst A.J."/>
            <person name="Hungate B.A."/>
            <person name="Pett-Ridge J."/>
            <person name="Firestone M.K."/>
            <person name="Banfield J.F."/>
        </authorList>
    </citation>
    <scope>NUCLEOTIDE SEQUENCE</scope>
    <source>
        <strain evidence="14">YM_69_17</strain>
    </source>
</reference>
<evidence type="ECO:0000256" key="8">
    <source>
        <dbReference type="ARBA" id="ARBA00023284"/>
    </source>
</evidence>
<evidence type="ECO:0000256" key="1">
    <source>
        <dbReference type="ARBA" id="ARBA00003330"/>
    </source>
</evidence>
<dbReference type="GO" id="GO:0045454">
    <property type="term" value="P:cell redox homeostasis"/>
    <property type="evidence" value="ECO:0007669"/>
    <property type="project" value="TreeGrafter"/>
</dbReference>
<comment type="subunit">
    <text evidence="2">Monomer.</text>
</comment>
<dbReference type="InterPro" id="IPR000866">
    <property type="entry name" value="AhpC/TSA"/>
</dbReference>
<comment type="similarity">
    <text evidence="10">Belongs to the peroxiredoxin family. BCP/PrxQ subfamily.</text>
</comment>
<feature type="domain" description="Thioredoxin" evidence="13">
    <location>
        <begin position="3"/>
        <end position="153"/>
    </location>
</feature>
<dbReference type="GO" id="GO:0008379">
    <property type="term" value="F:thioredoxin peroxidase activity"/>
    <property type="evidence" value="ECO:0007669"/>
    <property type="project" value="TreeGrafter"/>
</dbReference>
<evidence type="ECO:0000256" key="11">
    <source>
        <dbReference type="ARBA" id="ARBA00042639"/>
    </source>
</evidence>
<proteinExistence type="inferred from homology"/>
<evidence type="ECO:0000313" key="15">
    <source>
        <dbReference type="Proteomes" id="UP000700706"/>
    </source>
</evidence>
<dbReference type="EMBL" id="JAEKLZ010000198">
    <property type="protein sequence ID" value="MBW8726112.1"/>
    <property type="molecule type" value="Genomic_DNA"/>
</dbReference>
<evidence type="ECO:0000256" key="3">
    <source>
        <dbReference type="ARBA" id="ARBA00013017"/>
    </source>
</evidence>
<gene>
    <name evidence="14" type="ORF">JF625_13270</name>
</gene>
<dbReference type="GO" id="GO:0005737">
    <property type="term" value="C:cytoplasm"/>
    <property type="evidence" value="ECO:0007669"/>
    <property type="project" value="TreeGrafter"/>
</dbReference>
<dbReference type="Pfam" id="PF00578">
    <property type="entry name" value="AhpC-TSA"/>
    <property type="match status" value="1"/>
</dbReference>
<dbReference type="PROSITE" id="PS51352">
    <property type="entry name" value="THIOREDOXIN_2"/>
    <property type="match status" value="1"/>
</dbReference>
<evidence type="ECO:0000256" key="12">
    <source>
        <dbReference type="ARBA" id="ARBA00049091"/>
    </source>
</evidence>
<dbReference type="Gene3D" id="3.40.30.10">
    <property type="entry name" value="Glutaredoxin"/>
    <property type="match status" value="1"/>
</dbReference>
<evidence type="ECO:0000256" key="7">
    <source>
        <dbReference type="ARBA" id="ARBA00023157"/>
    </source>
</evidence>
<comment type="function">
    <text evidence="1">Thiol-specific peroxidase that catalyzes the reduction of hydrogen peroxide and organic hydroperoxides to water and alcohols, respectively. Plays a role in cell protection against oxidative stress by detoxifying peroxides and as sensor of hydrogen peroxide-mediated signaling events.</text>
</comment>
<evidence type="ECO:0000256" key="10">
    <source>
        <dbReference type="ARBA" id="ARBA00038489"/>
    </source>
</evidence>
<comment type="catalytic activity">
    <reaction evidence="12">
        <text>a hydroperoxide + [thioredoxin]-dithiol = an alcohol + [thioredoxin]-disulfide + H2O</text>
        <dbReference type="Rhea" id="RHEA:62620"/>
        <dbReference type="Rhea" id="RHEA-COMP:10698"/>
        <dbReference type="Rhea" id="RHEA-COMP:10700"/>
        <dbReference type="ChEBI" id="CHEBI:15377"/>
        <dbReference type="ChEBI" id="CHEBI:29950"/>
        <dbReference type="ChEBI" id="CHEBI:30879"/>
        <dbReference type="ChEBI" id="CHEBI:35924"/>
        <dbReference type="ChEBI" id="CHEBI:50058"/>
        <dbReference type="EC" id="1.11.1.24"/>
    </reaction>
</comment>
<keyword evidence="7" id="KW-1015">Disulfide bond</keyword>
<dbReference type="Proteomes" id="UP000700706">
    <property type="component" value="Unassembled WGS sequence"/>
</dbReference>
<keyword evidence="6" id="KW-0560">Oxidoreductase</keyword>
<evidence type="ECO:0000256" key="6">
    <source>
        <dbReference type="ARBA" id="ARBA00023002"/>
    </source>
</evidence>
<evidence type="ECO:0000256" key="9">
    <source>
        <dbReference type="ARBA" id="ARBA00032824"/>
    </source>
</evidence>
<keyword evidence="5" id="KW-0049">Antioxidant</keyword>
<evidence type="ECO:0000256" key="5">
    <source>
        <dbReference type="ARBA" id="ARBA00022862"/>
    </source>
</evidence>
<name>A0A952KE86_9PROT</name>
<dbReference type="PANTHER" id="PTHR42801:SF4">
    <property type="entry name" value="AHPC_TSA FAMILY PROTEIN"/>
    <property type="match status" value="1"/>
</dbReference>
<protein>
    <recommendedName>
        <fullName evidence="3">thioredoxin-dependent peroxiredoxin</fullName>
        <ecNumber evidence="3">1.11.1.24</ecNumber>
    </recommendedName>
    <alternativeName>
        <fullName evidence="9">Thioredoxin peroxidase</fullName>
    </alternativeName>
    <alternativeName>
        <fullName evidence="11">Thioredoxin-dependent peroxiredoxin Bcp</fullName>
    </alternativeName>
</protein>
<dbReference type="EC" id="1.11.1.24" evidence="3"/>
<keyword evidence="8" id="KW-0676">Redox-active center</keyword>
<evidence type="ECO:0000313" key="14">
    <source>
        <dbReference type="EMBL" id="MBW8726112.1"/>
    </source>
</evidence>
<keyword evidence="4" id="KW-0575">Peroxidase</keyword>
<dbReference type="InterPro" id="IPR036249">
    <property type="entry name" value="Thioredoxin-like_sf"/>
</dbReference>